<dbReference type="Proteomes" id="UP000800981">
    <property type="component" value="Unassembled WGS sequence"/>
</dbReference>
<dbReference type="InterPro" id="IPR005158">
    <property type="entry name" value="BTAD"/>
</dbReference>
<dbReference type="SUPFAM" id="SSF48452">
    <property type="entry name" value="TPR-like"/>
    <property type="match status" value="1"/>
</dbReference>
<dbReference type="NCBIfam" id="NF040586">
    <property type="entry name" value="FxSxx_TPR"/>
    <property type="match status" value="1"/>
</dbReference>
<sequence length="1003" mass="107262">MLGPLEAWDQGRPLPLGGVKQRAVLAMLALRANRVAPVEQLVEGLWATEPPASAVNIVQVYVSRLRKVLADGPGCTLRRHGPGYVLELGPEALDLHRFERLAREGAEAATTGPETAADRLAEALQLWRGEPLAEFVDEPFAQAERPWLQEQRLACLTARVEADLGLGRHAQLVGEFEALVRAHPLVEELHRQLILSLYRCGRQADALSAYRRVRAGLADELGIDAGRRLRDLEAAVLAQDPRLDWTPPVRVDPPVARVQKLPSRNAHFTGRGGLIEQLHSRLASGDCSAAVQTLHGMGGVGKTQLAIEYAHRFAADYDVVWWIDAERPVLIGEQLTALAARLGLPPGRTHAETIDRLLVELRGRDRWLLVFDNAVRPSDIVDELPGGGGHVVVTSRFPGWGALGGRLEVDVLPRAETIALLRARIPALSQSQGDDLAAELGDLPLAAAQAAAYLEQTDLPPGDYLRRYRTRRATLLARGEVPGYAGRVDTAWALSVERLRDQDPAAVQLLELAAFLAPEPVPLSLLARRPDPLDEPLRTAAADEDALGDTVGSLVSYSLARRHRSGFQVHRLVQAAVRERLEPGRRQAAAEQAVALLAAALPGTPEDPARWDAYAELAPHVLAAAADAEASPAGRRLVLDIDRYLQARGDSVASRAVCEPLVERRRTALGPDHPDTLTAASSLTRVLVQLGEVAQARGVGEDTLDRARRVLGSDHPTTLWTAAALIQALGLSGDVVAARALAEDTWRRCSRVLGADAAVTLLSAAALTGALAATGDAEQARALGEDTLGRCRRVLGADHATTLWAAAALTTARVQVGEAGASRVLGEDTLHRCRRVFGPDHATTLWTAAALTLARVELRDTASARALGEDTLARCRRVLGPDHPRTLLAAGAVAHALNGEGDFEAAHDVGEEALQRCTRRLGPDHPIALLVAAALIRARAAVGDVEGARDLGGDTVRRCQQALSPEQAITVSSESALSDAHDRGNGRTPHLANSGSPVARALG</sequence>
<evidence type="ECO:0000256" key="6">
    <source>
        <dbReference type="SAM" id="MobiDB-lite"/>
    </source>
</evidence>
<comment type="similarity">
    <text evidence="1">Belongs to the AfsR/DnrI/RedD regulatory family.</text>
</comment>
<dbReference type="InterPro" id="IPR056681">
    <property type="entry name" value="DUF7779"/>
</dbReference>
<evidence type="ECO:0000259" key="7">
    <source>
        <dbReference type="PROSITE" id="PS51755"/>
    </source>
</evidence>
<dbReference type="PROSITE" id="PS51755">
    <property type="entry name" value="OMPR_PHOB"/>
    <property type="match status" value="1"/>
</dbReference>
<evidence type="ECO:0000256" key="1">
    <source>
        <dbReference type="ARBA" id="ARBA00005820"/>
    </source>
</evidence>
<evidence type="ECO:0000313" key="9">
    <source>
        <dbReference type="Proteomes" id="UP000800981"/>
    </source>
</evidence>
<feature type="compositionally biased region" description="Polar residues" evidence="6">
    <location>
        <begin position="963"/>
        <end position="976"/>
    </location>
</feature>
<dbReference type="SMART" id="SM00862">
    <property type="entry name" value="Trans_reg_C"/>
    <property type="match status" value="1"/>
</dbReference>
<feature type="DNA-binding region" description="OmpR/PhoB-type" evidence="5">
    <location>
        <begin position="1"/>
        <end position="88"/>
    </location>
</feature>
<keyword evidence="9" id="KW-1185">Reference proteome</keyword>
<proteinExistence type="inferred from homology"/>
<gene>
    <name evidence="8" type="ORF">G9H71_03955</name>
</gene>
<dbReference type="Pfam" id="PF03704">
    <property type="entry name" value="BTAD"/>
    <property type="match status" value="1"/>
</dbReference>
<dbReference type="CDD" id="cd15831">
    <property type="entry name" value="BTAD"/>
    <property type="match status" value="1"/>
</dbReference>
<dbReference type="Pfam" id="PF13374">
    <property type="entry name" value="TPR_10"/>
    <property type="match status" value="3"/>
</dbReference>
<dbReference type="Gene3D" id="1.10.10.10">
    <property type="entry name" value="Winged helix-like DNA-binding domain superfamily/Winged helix DNA-binding domain"/>
    <property type="match status" value="1"/>
</dbReference>
<dbReference type="InterPro" id="IPR016032">
    <property type="entry name" value="Sig_transdc_resp-reg_C-effctor"/>
</dbReference>
<organism evidence="8 9">
    <name type="scientific">Motilibacter deserti</name>
    <dbReference type="NCBI Taxonomy" id="2714956"/>
    <lineage>
        <taxon>Bacteria</taxon>
        <taxon>Bacillati</taxon>
        <taxon>Actinomycetota</taxon>
        <taxon>Actinomycetes</taxon>
        <taxon>Motilibacterales</taxon>
        <taxon>Motilibacteraceae</taxon>
        <taxon>Motilibacter</taxon>
    </lineage>
</organism>
<dbReference type="PANTHER" id="PTHR35807">
    <property type="entry name" value="TRANSCRIPTIONAL REGULATOR REDD-RELATED"/>
    <property type="match status" value="1"/>
</dbReference>
<name>A0ABX0GTF3_9ACTN</name>
<keyword evidence="3 5" id="KW-0238">DNA-binding</keyword>
<dbReference type="Pfam" id="PF00486">
    <property type="entry name" value="Trans_reg_C"/>
    <property type="match status" value="1"/>
</dbReference>
<protein>
    <submittedName>
        <fullName evidence="8">Tetratricopeptide repeat protein</fullName>
    </submittedName>
</protein>
<dbReference type="Gene3D" id="3.40.50.300">
    <property type="entry name" value="P-loop containing nucleotide triphosphate hydrolases"/>
    <property type="match status" value="1"/>
</dbReference>
<dbReference type="InterPro" id="IPR001867">
    <property type="entry name" value="OmpR/PhoB-type_DNA-bd"/>
</dbReference>
<dbReference type="SMART" id="SM01043">
    <property type="entry name" value="BTAD"/>
    <property type="match status" value="1"/>
</dbReference>
<dbReference type="InterPro" id="IPR011990">
    <property type="entry name" value="TPR-like_helical_dom_sf"/>
</dbReference>
<evidence type="ECO:0000256" key="2">
    <source>
        <dbReference type="ARBA" id="ARBA00023015"/>
    </source>
</evidence>
<keyword evidence="4" id="KW-0804">Transcription</keyword>
<comment type="caution">
    <text evidence="8">The sequence shown here is derived from an EMBL/GenBank/DDBJ whole genome shotgun (WGS) entry which is preliminary data.</text>
</comment>
<dbReference type="PANTHER" id="PTHR35807:SF1">
    <property type="entry name" value="TRANSCRIPTIONAL REGULATOR REDD"/>
    <property type="match status" value="1"/>
</dbReference>
<dbReference type="Gene3D" id="1.25.40.10">
    <property type="entry name" value="Tetratricopeptide repeat domain"/>
    <property type="match status" value="3"/>
</dbReference>
<dbReference type="Pfam" id="PF13424">
    <property type="entry name" value="TPR_12"/>
    <property type="match status" value="1"/>
</dbReference>
<dbReference type="InterPro" id="IPR051677">
    <property type="entry name" value="AfsR-DnrI-RedD_regulator"/>
</dbReference>
<dbReference type="SUPFAM" id="SSF46894">
    <property type="entry name" value="C-terminal effector domain of the bipartite response regulators"/>
    <property type="match status" value="1"/>
</dbReference>
<dbReference type="EMBL" id="JAANNP010000001">
    <property type="protein sequence ID" value="NHC12929.1"/>
    <property type="molecule type" value="Genomic_DNA"/>
</dbReference>
<feature type="domain" description="OmpR/PhoB-type" evidence="7">
    <location>
        <begin position="1"/>
        <end position="88"/>
    </location>
</feature>
<keyword evidence="2" id="KW-0805">Transcription regulation</keyword>
<evidence type="ECO:0000313" key="8">
    <source>
        <dbReference type="EMBL" id="NHC12929.1"/>
    </source>
</evidence>
<dbReference type="Pfam" id="PF00931">
    <property type="entry name" value="NB-ARC"/>
    <property type="match status" value="1"/>
</dbReference>
<evidence type="ECO:0000256" key="5">
    <source>
        <dbReference type="PROSITE-ProRule" id="PRU01091"/>
    </source>
</evidence>
<accession>A0ABX0GTF3</accession>
<dbReference type="InterPro" id="IPR036388">
    <property type="entry name" value="WH-like_DNA-bd_sf"/>
</dbReference>
<dbReference type="InterPro" id="IPR002182">
    <property type="entry name" value="NB-ARC"/>
</dbReference>
<dbReference type="InterPro" id="IPR027417">
    <property type="entry name" value="P-loop_NTPase"/>
</dbReference>
<feature type="region of interest" description="Disordered" evidence="6">
    <location>
        <begin position="963"/>
        <end position="1003"/>
    </location>
</feature>
<reference evidence="8 9" key="1">
    <citation type="submission" date="2020-03" db="EMBL/GenBank/DDBJ databases">
        <title>Two novel Motilibacter sp.</title>
        <authorList>
            <person name="Liu S."/>
        </authorList>
    </citation>
    <scope>NUCLEOTIDE SEQUENCE [LARGE SCALE GENOMIC DNA]</scope>
    <source>
        <strain evidence="8 9">E257</strain>
    </source>
</reference>
<dbReference type="SUPFAM" id="SSF52540">
    <property type="entry name" value="P-loop containing nucleoside triphosphate hydrolases"/>
    <property type="match status" value="1"/>
</dbReference>
<evidence type="ECO:0000256" key="4">
    <source>
        <dbReference type="ARBA" id="ARBA00023163"/>
    </source>
</evidence>
<dbReference type="Pfam" id="PF25000">
    <property type="entry name" value="DUF7779"/>
    <property type="match status" value="1"/>
</dbReference>
<evidence type="ECO:0000256" key="3">
    <source>
        <dbReference type="ARBA" id="ARBA00023125"/>
    </source>
</evidence>